<sequence>MQRWKLLNCGLLYLTEHYTISEIHSQPAKQQYLTQETDEWAKNIYRYPVRFFQIQAKIAFRSSGSLLSEVCSMVTSCQVIKMSPHYVEK</sequence>
<comment type="caution">
    <text evidence="1">The sequence shown here is derived from an EMBL/GenBank/DDBJ whole genome shotgun (WGS) entry which is preliminary data.</text>
</comment>
<keyword evidence="2" id="KW-1185">Reference proteome</keyword>
<protein>
    <submittedName>
        <fullName evidence="1">Beta-1 3-galactosyltransferase 5-like X2</fullName>
    </submittedName>
</protein>
<dbReference type="AlphaFoldDB" id="A0AAD8BQ20"/>
<reference evidence="1" key="2">
    <citation type="submission" date="2023-04" db="EMBL/GenBank/DDBJ databases">
        <authorList>
            <person name="Bu L."/>
            <person name="Lu L."/>
            <person name="Laidemitt M.R."/>
            <person name="Zhang S.M."/>
            <person name="Mutuku M."/>
            <person name="Mkoji G."/>
            <person name="Steinauer M."/>
            <person name="Loker E.S."/>
        </authorList>
    </citation>
    <scope>NUCLEOTIDE SEQUENCE</scope>
    <source>
        <strain evidence="1">KasaAsao</strain>
        <tissue evidence="1">Whole Snail</tissue>
    </source>
</reference>
<organism evidence="1 2">
    <name type="scientific">Biomphalaria pfeifferi</name>
    <name type="common">Bloodfluke planorb</name>
    <name type="synonym">Freshwater snail</name>
    <dbReference type="NCBI Taxonomy" id="112525"/>
    <lineage>
        <taxon>Eukaryota</taxon>
        <taxon>Metazoa</taxon>
        <taxon>Spiralia</taxon>
        <taxon>Lophotrochozoa</taxon>
        <taxon>Mollusca</taxon>
        <taxon>Gastropoda</taxon>
        <taxon>Heterobranchia</taxon>
        <taxon>Euthyneura</taxon>
        <taxon>Panpulmonata</taxon>
        <taxon>Hygrophila</taxon>
        <taxon>Lymnaeoidea</taxon>
        <taxon>Planorbidae</taxon>
        <taxon>Biomphalaria</taxon>
    </lineage>
</organism>
<feature type="non-terminal residue" evidence="1">
    <location>
        <position position="1"/>
    </location>
</feature>
<gene>
    <name evidence="1" type="ORF">Bpfe_012472</name>
</gene>
<evidence type="ECO:0000313" key="2">
    <source>
        <dbReference type="Proteomes" id="UP001233172"/>
    </source>
</evidence>
<reference evidence="1" key="1">
    <citation type="journal article" date="2023" name="PLoS Negl. Trop. Dis.">
        <title>A genome sequence for Biomphalaria pfeifferi, the major vector snail for the human-infecting parasite Schistosoma mansoni.</title>
        <authorList>
            <person name="Bu L."/>
            <person name="Lu L."/>
            <person name="Laidemitt M.R."/>
            <person name="Zhang S.M."/>
            <person name="Mutuku M."/>
            <person name="Mkoji G."/>
            <person name="Steinauer M."/>
            <person name="Loker E.S."/>
        </authorList>
    </citation>
    <scope>NUCLEOTIDE SEQUENCE</scope>
    <source>
        <strain evidence="1">KasaAsao</strain>
    </source>
</reference>
<dbReference type="Proteomes" id="UP001233172">
    <property type="component" value="Unassembled WGS sequence"/>
</dbReference>
<dbReference type="EMBL" id="JASAOG010000050">
    <property type="protein sequence ID" value="KAK0058148.1"/>
    <property type="molecule type" value="Genomic_DNA"/>
</dbReference>
<proteinExistence type="predicted"/>
<evidence type="ECO:0000313" key="1">
    <source>
        <dbReference type="EMBL" id="KAK0058148.1"/>
    </source>
</evidence>
<name>A0AAD8BQ20_BIOPF</name>
<accession>A0AAD8BQ20</accession>